<dbReference type="PANTHER" id="PTHR10773">
    <property type="entry name" value="DNA-DIRECTED RNA POLYMERASES I, II, AND III SUBUNIT RPABC2"/>
    <property type="match status" value="1"/>
</dbReference>
<evidence type="ECO:0000313" key="3">
    <source>
        <dbReference type="Proteomes" id="UP001159363"/>
    </source>
</evidence>
<feature type="compositionally biased region" description="Basic and acidic residues" evidence="1">
    <location>
        <begin position="1"/>
        <end position="15"/>
    </location>
</feature>
<reference evidence="2 3" key="1">
    <citation type="submission" date="2023-02" db="EMBL/GenBank/DDBJ databases">
        <title>LHISI_Scaffold_Assembly.</title>
        <authorList>
            <person name="Stuart O.P."/>
            <person name="Cleave R."/>
            <person name="Magrath M.J.L."/>
            <person name="Mikheyev A.S."/>
        </authorList>
    </citation>
    <scope>NUCLEOTIDE SEQUENCE [LARGE SCALE GENOMIC DNA]</scope>
    <source>
        <strain evidence="2">Daus_M_001</strain>
        <tissue evidence="2">Leg muscle</tissue>
    </source>
</reference>
<keyword evidence="3" id="KW-1185">Reference proteome</keyword>
<dbReference type="PANTHER" id="PTHR10773:SF19">
    <property type="match status" value="1"/>
</dbReference>
<accession>A0ABQ9HVJ6</accession>
<feature type="region of interest" description="Disordered" evidence="1">
    <location>
        <begin position="1"/>
        <end position="26"/>
    </location>
</feature>
<protein>
    <submittedName>
        <fullName evidence="2">Uncharacterized protein</fullName>
    </submittedName>
</protein>
<gene>
    <name evidence="2" type="ORF">PR048_007893</name>
</gene>
<evidence type="ECO:0000313" key="2">
    <source>
        <dbReference type="EMBL" id="KAJ8888403.1"/>
    </source>
</evidence>
<organism evidence="2 3">
    <name type="scientific">Dryococelus australis</name>
    <dbReference type="NCBI Taxonomy" id="614101"/>
    <lineage>
        <taxon>Eukaryota</taxon>
        <taxon>Metazoa</taxon>
        <taxon>Ecdysozoa</taxon>
        <taxon>Arthropoda</taxon>
        <taxon>Hexapoda</taxon>
        <taxon>Insecta</taxon>
        <taxon>Pterygota</taxon>
        <taxon>Neoptera</taxon>
        <taxon>Polyneoptera</taxon>
        <taxon>Phasmatodea</taxon>
        <taxon>Verophasmatodea</taxon>
        <taxon>Anareolatae</taxon>
        <taxon>Phasmatidae</taxon>
        <taxon>Eurycanthinae</taxon>
        <taxon>Dryococelus</taxon>
    </lineage>
</organism>
<name>A0ABQ9HVJ6_9NEOP</name>
<sequence length="105" mass="12200">MQIKVSKETGNKDGEEANMALRNHQEKADLAYASKRKDKEDAKSDSSKICFSFHLEQCLPTPYLAKSVAFYKRKLWTYNLTVHDNVTGQSINYMWHEAQGRERDQ</sequence>
<comment type="caution">
    <text evidence="2">The sequence shown here is derived from an EMBL/GenBank/DDBJ whole genome shotgun (WGS) entry which is preliminary data.</text>
</comment>
<dbReference type="Proteomes" id="UP001159363">
    <property type="component" value="Chromosome 3"/>
</dbReference>
<proteinExistence type="predicted"/>
<evidence type="ECO:0000256" key="1">
    <source>
        <dbReference type="SAM" id="MobiDB-lite"/>
    </source>
</evidence>
<dbReference type="EMBL" id="JARBHB010000003">
    <property type="protein sequence ID" value="KAJ8888403.1"/>
    <property type="molecule type" value="Genomic_DNA"/>
</dbReference>